<dbReference type="Gene3D" id="3.30.750.200">
    <property type="match status" value="1"/>
</dbReference>
<dbReference type="InterPro" id="IPR007197">
    <property type="entry name" value="rSAM"/>
</dbReference>
<keyword evidence="5" id="KW-0411">Iron-sulfur</keyword>
<dbReference type="GO" id="GO:0046872">
    <property type="term" value="F:metal ion binding"/>
    <property type="evidence" value="ECO:0007669"/>
    <property type="project" value="UniProtKB-KW"/>
</dbReference>
<dbReference type="GO" id="GO:0051536">
    <property type="term" value="F:iron-sulfur cluster binding"/>
    <property type="evidence" value="ECO:0007669"/>
    <property type="project" value="UniProtKB-KW"/>
</dbReference>
<evidence type="ECO:0000256" key="5">
    <source>
        <dbReference type="ARBA" id="ARBA00023014"/>
    </source>
</evidence>
<dbReference type="PANTHER" id="PTHR43409">
    <property type="entry name" value="ANAEROBIC MAGNESIUM-PROTOPORPHYRIN IX MONOMETHYL ESTER CYCLASE-RELATED"/>
    <property type="match status" value="1"/>
</dbReference>
<dbReference type="InterPro" id="IPR058240">
    <property type="entry name" value="rSAM_sf"/>
</dbReference>
<keyword evidence="2" id="KW-0949">S-adenosyl-L-methionine</keyword>
<dbReference type="Pfam" id="PF04055">
    <property type="entry name" value="Radical_SAM"/>
    <property type="match status" value="1"/>
</dbReference>
<dbReference type="EMBL" id="LAZR01025397">
    <property type="protein sequence ID" value="KKL72038.1"/>
    <property type="molecule type" value="Genomic_DNA"/>
</dbReference>
<proteinExistence type="predicted"/>
<accession>A0A0F9ED79</accession>
<dbReference type="SUPFAM" id="SSF102114">
    <property type="entry name" value="Radical SAM enzymes"/>
    <property type="match status" value="1"/>
</dbReference>
<evidence type="ECO:0000256" key="1">
    <source>
        <dbReference type="ARBA" id="ARBA00001966"/>
    </source>
</evidence>
<sequence length="254" mass="30281">SMTDELRNLIKKYQNIKEVYFEVETIGANLEFGINLCSELEKFNNKLQRKISFGINLRIIPKRNFEPLFLSMKKANFEFVNIGIESGSKRIRKDILKRDYSNNDIIKNIRLAKLYGLKINTYNLIGLPEETLEDIKKTIDINRKCLPNILQLSIFFPYPGTDLYDICKKKGLLKNQQDVQIERSRVSLNLEYLSKKQVRKQYIWFNFNTYRGYRPLPILLFKLIIKKLNYNLYINRLLRRILAYKFTIWFKAGI</sequence>
<protein>
    <recommendedName>
        <fullName evidence="6">Radical SAM core domain-containing protein</fullName>
    </recommendedName>
</protein>
<keyword evidence="4" id="KW-0408">Iron</keyword>
<dbReference type="InterPro" id="IPR051198">
    <property type="entry name" value="BchE-like"/>
</dbReference>
<evidence type="ECO:0000259" key="6">
    <source>
        <dbReference type="PROSITE" id="PS51918"/>
    </source>
</evidence>
<gene>
    <name evidence="7" type="ORF">LCGC14_2088900</name>
</gene>
<dbReference type="AlphaFoldDB" id="A0A0F9ED79"/>
<comment type="cofactor">
    <cofactor evidence="1">
        <name>[4Fe-4S] cluster</name>
        <dbReference type="ChEBI" id="CHEBI:49883"/>
    </cofactor>
</comment>
<name>A0A0F9ED79_9ZZZZ</name>
<dbReference type="InterPro" id="IPR006638">
    <property type="entry name" value="Elp3/MiaA/NifB-like_rSAM"/>
</dbReference>
<dbReference type="PROSITE" id="PS51918">
    <property type="entry name" value="RADICAL_SAM"/>
    <property type="match status" value="1"/>
</dbReference>
<evidence type="ECO:0000256" key="3">
    <source>
        <dbReference type="ARBA" id="ARBA00022723"/>
    </source>
</evidence>
<evidence type="ECO:0000256" key="4">
    <source>
        <dbReference type="ARBA" id="ARBA00023004"/>
    </source>
</evidence>
<evidence type="ECO:0000256" key="2">
    <source>
        <dbReference type="ARBA" id="ARBA00022691"/>
    </source>
</evidence>
<evidence type="ECO:0000313" key="7">
    <source>
        <dbReference type="EMBL" id="KKL72038.1"/>
    </source>
</evidence>
<dbReference type="GO" id="GO:0003824">
    <property type="term" value="F:catalytic activity"/>
    <property type="evidence" value="ECO:0007669"/>
    <property type="project" value="InterPro"/>
</dbReference>
<dbReference type="SMART" id="SM00729">
    <property type="entry name" value="Elp3"/>
    <property type="match status" value="1"/>
</dbReference>
<feature type="non-terminal residue" evidence="7">
    <location>
        <position position="1"/>
    </location>
</feature>
<reference evidence="7" key="1">
    <citation type="journal article" date="2015" name="Nature">
        <title>Complex archaea that bridge the gap between prokaryotes and eukaryotes.</title>
        <authorList>
            <person name="Spang A."/>
            <person name="Saw J.H."/>
            <person name="Jorgensen S.L."/>
            <person name="Zaremba-Niedzwiedzka K."/>
            <person name="Martijn J."/>
            <person name="Lind A.E."/>
            <person name="van Eijk R."/>
            <person name="Schleper C."/>
            <person name="Guy L."/>
            <person name="Ettema T.J."/>
        </authorList>
    </citation>
    <scope>NUCLEOTIDE SEQUENCE</scope>
</reference>
<keyword evidence="3" id="KW-0479">Metal-binding</keyword>
<feature type="domain" description="Radical SAM core" evidence="6">
    <location>
        <begin position="1"/>
        <end position="206"/>
    </location>
</feature>
<comment type="caution">
    <text evidence="7">The sequence shown here is derived from an EMBL/GenBank/DDBJ whole genome shotgun (WGS) entry which is preliminary data.</text>
</comment>
<organism evidence="7">
    <name type="scientific">marine sediment metagenome</name>
    <dbReference type="NCBI Taxonomy" id="412755"/>
    <lineage>
        <taxon>unclassified sequences</taxon>
        <taxon>metagenomes</taxon>
        <taxon>ecological metagenomes</taxon>
    </lineage>
</organism>